<protein>
    <submittedName>
        <fullName evidence="1">Organomercurial lyase</fullName>
        <ecNumber evidence="1">4.99.1.2</ecNumber>
    </submittedName>
</protein>
<dbReference type="Proteomes" id="UP001600424">
    <property type="component" value="Unassembled WGS sequence"/>
</dbReference>
<proteinExistence type="predicted"/>
<dbReference type="EMBL" id="JBHTRV010000035">
    <property type="protein sequence ID" value="MFE5984541.1"/>
    <property type="molecule type" value="Genomic_DNA"/>
</dbReference>
<evidence type="ECO:0000313" key="2">
    <source>
        <dbReference type="Proteomes" id="UP001600424"/>
    </source>
</evidence>
<organism evidence="1 2">
    <name type="scientific">Streptomyces wedmorensis</name>
    <dbReference type="NCBI Taxonomy" id="43759"/>
    <lineage>
        <taxon>Bacteria</taxon>
        <taxon>Bacillati</taxon>
        <taxon>Actinomycetota</taxon>
        <taxon>Actinomycetes</taxon>
        <taxon>Kitasatosporales</taxon>
        <taxon>Streptomycetaceae</taxon>
        <taxon>Streptomyces</taxon>
    </lineage>
</organism>
<gene>
    <name evidence="1" type="primary">merB</name>
    <name evidence="1" type="ORF">ACFQ63_33215</name>
</gene>
<dbReference type="Gene3D" id="3.30.450.410">
    <property type="match status" value="1"/>
</dbReference>
<keyword evidence="1" id="KW-0456">Lyase</keyword>
<reference evidence="1 2" key="1">
    <citation type="submission" date="2024-09" db="EMBL/GenBank/DDBJ databases">
        <title>The Natural Products Discovery Center: Release of the First 8490 Sequenced Strains for Exploring Actinobacteria Biosynthetic Diversity.</title>
        <authorList>
            <person name="Kalkreuter E."/>
            <person name="Kautsar S.A."/>
            <person name="Yang D."/>
            <person name="Bader C.D."/>
            <person name="Teijaro C.N."/>
            <person name="Fluegel L."/>
            <person name="Davis C.M."/>
            <person name="Simpson J.R."/>
            <person name="Lauterbach L."/>
            <person name="Steele A.D."/>
            <person name="Gui C."/>
            <person name="Meng S."/>
            <person name="Li G."/>
            <person name="Viehrig K."/>
            <person name="Ye F."/>
            <person name="Su P."/>
            <person name="Kiefer A.F."/>
            <person name="Nichols A."/>
            <person name="Cepeda A.J."/>
            <person name="Yan W."/>
            <person name="Fan B."/>
            <person name="Jiang Y."/>
            <person name="Adhikari A."/>
            <person name="Zheng C.-J."/>
            <person name="Schuster L."/>
            <person name="Cowan T.M."/>
            <person name="Smanski M.J."/>
            <person name="Chevrette M.G."/>
            <person name="De Carvalho L.P.S."/>
            <person name="Shen B."/>
        </authorList>
    </citation>
    <scope>NUCLEOTIDE SEQUENCE [LARGE SCALE GENOMIC DNA]</scope>
    <source>
        <strain evidence="1 2">NPDC056472</strain>
    </source>
</reference>
<dbReference type="Pfam" id="PF03243">
    <property type="entry name" value="MerB"/>
    <property type="match status" value="1"/>
</dbReference>
<name>A0ABW6J411_STRWE</name>
<dbReference type="InterPro" id="IPR053717">
    <property type="entry name" value="MerB_lyase_sf"/>
</dbReference>
<keyword evidence="2" id="KW-1185">Reference proteome</keyword>
<evidence type="ECO:0000313" key="1">
    <source>
        <dbReference type="EMBL" id="MFE5984541.1"/>
    </source>
</evidence>
<dbReference type="RefSeq" id="WP_386251240.1">
    <property type="nucleotide sequence ID" value="NZ_JBHTRV010000035.1"/>
</dbReference>
<comment type="caution">
    <text evidence="1">The sequence shown here is derived from an EMBL/GenBank/DDBJ whole genome shotgun (WGS) entry which is preliminary data.</text>
</comment>
<accession>A0ABW6J411</accession>
<dbReference type="GO" id="GO:0018836">
    <property type="term" value="F:alkylmercury lyase activity"/>
    <property type="evidence" value="ECO:0007669"/>
    <property type="project" value="UniProtKB-EC"/>
</dbReference>
<sequence>MCAIDALGVSAMLGQDVTVSSTDPVDGQLDTDTDTDGAATWEPAEAVVFVGRREGEGPAAEVCCDALDFFSSRVSTVQRHLAHAELRGEIVRQARAVRTGRRTFGPLLQTGDATVERLRRWGVKSS</sequence>
<dbReference type="EC" id="4.99.1.2" evidence="1"/>
<dbReference type="InterPro" id="IPR004927">
    <property type="entry name" value="MerB"/>
</dbReference>
<dbReference type="SUPFAM" id="SSF160387">
    <property type="entry name" value="NosL/MerB-like"/>
    <property type="match status" value="1"/>
</dbReference>